<proteinExistence type="predicted"/>
<feature type="region of interest" description="Disordered" evidence="1">
    <location>
        <begin position="14"/>
        <end position="42"/>
    </location>
</feature>
<protein>
    <submittedName>
        <fullName evidence="2">Uncharacterized protein</fullName>
    </submittedName>
</protein>
<dbReference type="AlphaFoldDB" id="A0A835GH30"/>
<keyword evidence="3" id="KW-1185">Reference proteome</keyword>
<dbReference type="EMBL" id="JACKWZ010000127">
    <property type="protein sequence ID" value="KAF9414714.1"/>
    <property type="molecule type" value="Genomic_DNA"/>
</dbReference>
<organism evidence="2 3">
    <name type="scientific">Spodoptera exigua</name>
    <name type="common">Beet armyworm</name>
    <name type="synonym">Noctua fulgens</name>
    <dbReference type="NCBI Taxonomy" id="7107"/>
    <lineage>
        <taxon>Eukaryota</taxon>
        <taxon>Metazoa</taxon>
        <taxon>Ecdysozoa</taxon>
        <taxon>Arthropoda</taxon>
        <taxon>Hexapoda</taxon>
        <taxon>Insecta</taxon>
        <taxon>Pterygota</taxon>
        <taxon>Neoptera</taxon>
        <taxon>Endopterygota</taxon>
        <taxon>Lepidoptera</taxon>
        <taxon>Glossata</taxon>
        <taxon>Ditrysia</taxon>
        <taxon>Noctuoidea</taxon>
        <taxon>Noctuidae</taxon>
        <taxon>Amphipyrinae</taxon>
        <taxon>Spodoptera</taxon>
    </lineage>
</organism>
<evidence type="ECO:0000313" key="2">
    <source>
        <dbReference type="EMBL" id="KAF9414714.1"/>
    </source>
</evidence>
<evidence type="ECO:0000313" key="3">
    <source>
        <dbReference type="Proteomes" id="UP000648187"/>
    </source>
</evidence>
<sequence length="136" mass="15601">MYVGDDPTVRLSATSLSSTRKRWRNAMRRQRRNTRGRAARRPGLQWPAALRRPSPFSPDTTALDCHNFYNTSITAAIPFATLFDPTFTMSCLMVSYNLLIQGFSKTTLTRRRSVMDARNNDLSHFVRKIFKCLSGH</sequence>
<name>A0A835GH30_SPOEX</name>
<reference evidence="2" key="1">
    <citation type="submission" date="2020-08" db="EMBL/GenBank/DDBJ databases">
        <title>Spodoptera exigua strain:BAW_Kor-Di-RS1 Genome sequencing and assembly.</title>
        <authorList>
            <person name="Kim J."/>
            <person name="Nam H.Y."/>
            <person name="Kwon M."/>
            <person name="Choi J.H."/>
            <person name="Cho S.R."/>
            <person name="Kim G.-H."/>
        </authorList>
    </citation>
    <scope>NUCLEOTIDE SEQUENCE</scope>
    <source>
        <strain evidence="2">BAW_Kor-Di-RS1</strain>
        <tissue evidence="2">Whole-body</tissue>
    </source>
</reference>
<accession>A0A835GH30</accession>
<dbReference type="Proteomes" id="UP000648187">
    <property type="component" value="Unassembled WGS sequence"/>
</dbReference>
<feature type="compositionally biased region" description="Basic residues" evidence="1">
    <location>
        <begin position="19"/>
        <end position="40"/>
    </location>
</feature>
<gene>
    <name evidence="2" type="ORF">HW555_007492</name>
</gene>
<comment type="caution">
    <text evidence="2">The sequence shown here is derived from an EMBL/GenBank/DDBJ whole genome shotgun (WGS) entry which is preliminary data.</text>
</comment>
<evidence type="ECO:0000256" key="1">
    <source>
        <dbReference type="SAM" id="MobiDB-lite"/>
    </source>
</evidence>